<dbReference type="AlphaFoldDB" id="A0A9D2KP44"/>
<comment type="caution">
    <text evidence="8">The sequence shown here is derived from an EMBL/GenBank/DDBJ whole genome shotgun (WGS) entry which is preliminary data.</text>
</comment>
<evidence type="ECO:0000256" key="6">
    <source>
        <dbReference type="PIRSR" id="PIRSR600821-52"/>
    </source>
</evidence>
<dbReference type="PRINTS" id="PR00992">
    <property type="entry name" value="ALARACEMASE"/>
</dbReference>
<evidence type="ECO:0000313" key="8">
    <source>
        <dbReference type="EMBL" id="HJA78372.1"/>
    </source>
</evidence>
<dbReference type="Pfam" id="PF00842">
    <property type="entry name" value="Ala_racemase_C"/>
    <property type="match status" value="1"/>
</dbReference>
<dbReference type="InterPro" id="IPR020622">
    <property type="entry name" value="Ala_racemase_pyridoxalP-BS"/>
</dbReference>
<dbReference type="EC" id="5.1.1.1" evidence="4"/>
<proteinExistence type="inferred from homology"/>
<evidence type="ECO:0000256" key="2">
    <source>
        <dbReference type="ARBA" id="ARBA00022898"/>
    </source>
</evidence>
<feature type="modified residue" description="N6-(pyridoxal phosphate)lysine" evidence="4 5">
    <location>
        <position position="35"/>
    </location>
</feature>
<dbReference type="InterPro" id="IPR001608">
    <property type="entry name" value="Ala_racemase_N"/>
</dbReference>
<dbReference type="SUPFAM" id="SSF51419">
    <property type="entry name" value="PLP-binding barrel"/>
    <property type="match status" value="1"/>
</dbReference>
<dbReference type="InterPro" id="IPR000821">
    <property type="entry name" value="Ala_racemase"/>
</dbReference>
<sequence>MTCIFTPSACHINLPALQRNFARLGAAENILPVIKSDAYGHGLLPVARALDRAGARQFAVGTVSEGISLRDEGYRQRVVALMGGMCSNEWAQAADAHLTLVAACFEDLQNAAEGLGDRGESLEIALKLDTGMGRLGFDGEELPALLAALEHMPRLVPVMALSHMPSADMPEDEAFSLAQIERFRALCEPLRQRWPGLARSLANTAGTLGLPQARFELCRPGFALYGGNPFAGGPWEARGAGLEWVMSLSAPVMQVRRIRAGQSLSYGRTFTAARDMDIAVIACGYATAYPRALSNRSAVLLHGRRAPVVGRVCMSMMMVDVSHIPGVSRGDTAWLMGGEAAAGETPITVCELARLADVLPYELLCLLGEVNPRQYII</sequence>
<feature type="active site" description="Proton acceptor; specific for D-alanine" evidence="4">
    <location>
        <position position="35"/>
    </location>
</feature>
<dbReference type="GO" id="GO:0005829">
    <property type="term" value="C:cytosol"/>
    <property type="evidence" value="ECO:0007669"/>
    <property type="project" value="TreeGrafter"/>
</dbReference>
<dbReference type="Gene3D" id="2.40.37.10">
    <property type="entry name" value="Lyase, Ornithine Decarboxylase, Chain A, domain 1"/>
    <property type="match status" value="1"/>
</dbReference>
<dbReference type="Proteomes" id="UP000823821">
    <property type="component" value="Unassembled WGS sequence"/>
</dbReference>
<feature type="binding site" evidence="4 6">
    <location>
        <position position="314"/>
    </location>
    <ligand>
        <name>substrate</name>
    </ligand>
</feature>
<feature type="binding site" evidence="4 6">
    <location>
        <position position="134"/>
    </location>
    <ligand>
        <name>substrate</name>
    </ligand>
</feature>
<comment type="catalytic activity">
    <reaction evidence="4">
        <text>L-alanine = D-alanine</text>
        <dbReference type="Rhea" id="RHEA:20249"/>
        <dbReference type="ChEBI" id="CHEBI:57416"/>
        <dbReference type="ChEBI" id="CHEBI:57972"/>
        <dbReference type="EC" id="5.1.1.1"/>
    </reaction>
</comment>
<feature type="domain" description="Alanine racemase C-terminal" evidence="7">
    <location>
        <begin position="245"/>
        <end position="376"/>
    </location>
</feature>
<dbReference type="Pfam" id="PF01168">
    <property type="entry name" value="Ala_racemase_N"/>
    <property type="match status" value="1"/>
</dbReference>
<reference evidence="8" key="2">
    <citation type="submission" date="2021-04" db="EMBL/GenBank/DDBJ databases">
        <authorList>
            <person name="Gilroy R."/>
        </authorList>
    </citation>
    <scope>NUCLEOTIDE SEQUENCE</scope>
    <source>
        <strain evidence="8">5032</strain>
    </source>
</reference>
<evidence type="ECO:0000256" key="5">
    <source>
        <dbReference type="PIRSR" id="PIRSR600821-50"/>
    </source>
</evidence>
<accession>A0A9D2KP44</accession>
<evidence type="ECO:0000256" key="1">
    <source>
        <dbReference type="ARBA" id="ARBA00001933"/>
    </source>
</evidence>
<dbReference type="GO" id="GO:0008784">
    <property type="term" value="F:alanine racemase activity"/>
    <property type="evidence" value="ECO:0007669"/>
    <property type="project" value="UniProtKB-UniRule"/>
</dbReference>
<dbReference type="HAMAP" id="MF_01201">
    <property type="entry name" value="Ala_racemase"/>
    <property type="match status" value="1"/>
</dbReference>
<dbReference type="SMART" id="SM01005">
    <property type="entry name" value="Ala_racemase_C"/>
    <property type="match status" value="1"/>
</dbReference>
<evidence type="ECO:0000256" key="4">
    <source>
        <dbReference type="HAMAP-Rule" id="MF_01201"/>
    </source>
</evidence>
<dbReference type="InterPro" id="IPR009006">
    <property type="entry name" value="Ala_racemase/Decarboxylase_C"/>
</dbReference>
<dbReference type="InterPro" id="IPR011079">
    <property type="entry name" value="Ala_racemase_C"/>
</dbReference>
<keyword evidence="3 4" id="KW-0413">Isomerase</keyword>
<comment type="function">
    <text evidence="4">Catalyzes the interconversion of L-alanine and D-alanine. May also act on other amino acids.</text>
</comment>
<dbReference type="EMBL" id="DWZD01000016">
    <property type="protein sequence ID" value="HJA78372.1"/>
    <property type="molecule type" value="Genomic_DNA"/>
</dbReference>
<evidence type="ECO:0000259" key="7">
    <source>
        <dbReference type="SMART" id="SM01005"/>
    </source>
</evidence>
<evidence type="ECO:0000256" key="3">
    <source>
        <dbReference type="ARBA" id="ARBA00023235"/>
    </source>
</evidence>
<dbReference type="SUPFAM" id="SSF50621">
    <property type="entry name" value="Alanine racemase C-terminal domain-like"/>
    <property type="match status" value="1"/>
</dbReference>
<dbReference type="InterPro" id="IPR029066">
    <property type="entry name" value="PLP-binding_barrel"/>
</dbReference>
<evidence type="ECO:0000313" key="9">
    <source>
        <dbReference type="Proteomes" id="UP000823821"/>
    </source>
</evidence>
<dbReference type="GO" id="GO:0030170">
    <property type="term" value="F:pyridoxal phosphate binding"/>
    <property type="evidence" value="ECO:0007669"/>
    <property type="project" value="UniProtKB-UniRule"/>
</dbReference>
<comment type="similarity">
    <text evidence="4">Belongs to the alanine racemase family.</text>
</comment>
<reference evidence="8" key="1">
    <citation type="journal article" date="2021" name="PeerJ">
        <title>Extensive microbial diversity within the chicken gut microbiome revealed by metagenomics and culture.</title>
        <authorList>
            <person name="Gilroy R."/>
            <person name="Ravi A."/>
            <person name="Getino M."/>
            <person name="Pursley I."/>
            <person name="Horton D.L."/>
            <person name="Alikhan N.F."/>
            <person name="Baker D."/>
            <person name="Gharbi K."/>
            <person name="Hall N."/>
            <person name="Watson M."/>
            <person name="Adriaenssens E.M."/>
            <person name="Foster-Nyarko E."/>
            <person name="Jarju S."/>
            <person name="Secka A."/>
            <person name="Antonio M."/>
            <person name="Oren A."/>
            <person name="Chaudhuri R.R."/>
            <person name="La Ragione R."/>
            <person name="Hildebrand F."/>
            <person name="Pallen M.J."/>
        </authorList>
    </citation>
    <scope>NUCLEOTIDE SEQUENCE</scope>
    <source>
        <strain evidence="8">5032</strain>
    </source>
</reference>
<dbReference type="PANTHER" id="PTHR30511:SF0">
    <property type="entry name" value="ALANINE RACEMASE, CATABOLIC-RELATED"/>
    <property type="match status" value="1"/>
</dbReference>
<comment type="pathway">
    <text evidence="4">Amino-acid biosynthesis; D-alanine biosynthesis; D-alanine from L-alanine: step 1/1.</text>
</comment>
<comment type="cofactor">
    <cofactor evidence="1 4 5">
        <name>pyridoxal 5'-phosphate</name>
        <dbReference type="ChEBI" id="CHEBI:597326"/>
    </cofactor>
</comment>
<gene>
    <name evidence="8" type="primary">alr</name>
    <name evidence="8" type="ORF">H9784_02195</name>
</gene>
<feature type="active site" description="Proton acceptor; specific for L-alanine" evidence="4">
    <location>
        <position position="266"/>
    </location>
</feature>
<name>A0A9D2KP44_9BACT</name>
<dbReference type="CDD" id="cd00430">
    <property type="entry name" value="PLPDE_III_AR"/>
    <property type="match status" value="1"/>
</dbReference>
<dbReference type="Gene3D" id="3.20.20.10">
    <property type="entry name" value="Alanine racemase"/>
    <property type="match status" value="1"/>
</dbReference>
<dbReference type="NCBIfam" id="TIGR00492">
    <property type="entry name" value="alr"/>
    <property type="match status" value="1"/>
</dbReference>
<dbReference type="GO" id="GO:0030632">
    <property type="term" value="P:D-alanine biosynthetic process"/>
    <property type="evidence" value="ECO:0007669"/>
    <property type="project" value="UniProtKB-UniRule"/>
</dbReference>
<organism evidence="8 9">
    <name type="scientific">Candidatus Desulfovibrio intestinavium</name>
    <dbReference type="NCBI Taxonomy" id="2838534"/>
    <lineage>
        <taxon>Bacteria</taxon>
        <taxon>Pseudomonadati</taxon>
        <taxon>Thermodesulfobacteriota</taxon>
        <taxon>Desulfovibrionia</taxon>
        <taxon>Desulfovibrionales</taxon>
        <taxon>Desulfovibrionaceae</taxon>
        <taxon>Desulfovibrio</taxon>
    </lineage>
</organism>
<protein>
    <recommendedName>
        <fullName evidence="4">Alanine racemase</fullName>
        <ecNumber evidence="4">5.1.1.1</ecNumber>
    </recommendedName>
</protein>
<dbReference type="PANTHER" id="PTHR30511">
    <property type="entry name" value="ALANINE RACEMASE"/>
    <property type="match status" value="1"/>
</dbReference>
<keyword evidence="2 4" id="KW-0663">Pyridoxal phosphate</keyword>
<dbReference type="PROSITE" id="PS00395">
    <property type="entry name" value="ALANINE_RACEMASE"/>
    <property type="match status" value="1"/>
</dbReference>